<dbReference type="EMBL" id="JBHRTL010000028">
    <property type="protein sequence ID" value="MFC3156215.1"/>
    <property type="molecule type" value="Genomic_DNA"/>
</dbReference>
<keyword evidence="9" id="KW-0548">Nucleotidyltransferase</keyword>
<dbReference type="CDD" id="cd01949">
    <property type="entry name" value="GGDEF"/>
    <property type="match status" value="1"/>
</dbReference>
<evidence type="ECO:0000313" key="10">
    <source>
        <dbReference type="Proteomes" id="UP001595548"/>
    </source>
</evidence>
<feature type="domain" description="GGDEF" evidence="7">
    <location>
        <begin position="421"/>
        <end position="552"/>
    </location>
</feature>
<dbReference type="SUPFAM" id="SSF47226">
    <property type="entry name" value="Histidine-containing phosphotransfer domain, HPT domain"/>
    <property type="match status" value="1"/>
</dbReference>
<dbReference type="Proteomes" id="UP001595548">
    <property type="component" value="Unassembled WGS sequence"/>
</dbReference>
<dbReference type="PROSITE" id="PS50110">
    <property type="entry name" value="RESPONSE_REGULATORY"/>
    <property type="match status" value="2"/>
</dbReference>
<dbReference type="Pfam" id="PF01627">
    <property type="entry name" value="Hpt"/>
    <property type="match status" value="1"/>
</dbReference>
<dbReference type="InterPro" id="IPR050469">
    <property type="entry name" value="Diguanylate_Cyclase"/>
</dbReference>
<dbReference type="Gene3D" id="1.20.120.160">
    <property type="entry name" value="HPT domain"/>
    <property type="match status" value="1"/>
</dbReference>
<keyword evidence="2" id="KW-0902">Two-component regulatory system</keyword>
<dbReference type="CDD" id="cd00156">
    <property type="entry name" value="REC"/>
    <property type="match status" value="2"/>
</dbReference>
<dbReference type="SUPFAM" id="SSF52172">
    <property type="entry name" value="CheY-like"/>
    <property type="match status" value="2"/>
</dbReference>
<dbReference type="GO" id="GO:0052621">
    <property type="term" value="F:diguanylate cyclase activity"/>
    <property type="evidence" value="ECO:0007669"/>
    <property type="project" value="UniProtKB-EC"/>
</dbReference>
<dbReference type="PROSITE" id="PS50887">
    <property type="entry name" value="GGDEF"/>
    <property type="match status" value="1"/>
</dbReference>
<feature type="domain" description="Response regulatory" evidence="6">
    <location>
        <begin position="139"/>
        <end position="256"/>
    </location>
</feature>
<keyword evidence="9" id="KW-0808">Transferase</keyword>
<organism evidence="9 10">
    <name type="scientific">Gilvimarinus japonicus</name>
    <dbReference type="NCBI Taxonomy" id="1796469"/>
    <lineage>
        <taxon>Bacteria</taxon>
        <taxon>Pseudomonadati</taxon>
        <taxon>Pseudomonadota</taxon>
        <taxon>Gammaproteobacteria</taxon>
        <taxon>Cellvibrionales</taxon>
        <taxon>Cellvibrionaceae</taxon>
        <taxon>Gilvimarinus</taxon>
    </lineage>
</organism>
<protein>
    <recommendedName>
        <fullName evidence="1">diguanylate cyclase</fullName>
        <ecNumber evidence="1">2.7.7.65</ecNumber>
    </recommendedName>
</protein>
<dbReference type="SMART" id="SM00448">
    <property type="entry name" value="REC"/>
    <property type="match status" value="2"/>
</dbReference>
<dbReference type="PANTHER" id="PTHR45138">
    <property type="entry name" value="REGULATORY COMPONENTS OF SENSORY TRANSDUCTION SYSTEM"/>
    <property type="match status" value="1"/>
</dbReference>
<evidence type="ECO:0000313" key="9">
    <source>
        <dbReference type="EMBL" id="MFC3156215.1"/>
    </source>
</evidence>
<dbReference type="InterPro" id="IPR043128">
    <property type="entry name" value="Rev_trsase/Diguanyl_cyclase"/>
</dbReference>
<feature type="modified residue" description="4-aspartylphosphate" evidence="5">
    <location>
        <position position="314"/>
    </location>
</feature>
<sequence>MSSDAQQHALEQLQNLRREYAAKLPSVLTKLEHSSEQLNAEQPLPLELLQPLYQELHKLAGSAGSFGFAELSVQSREKEQLVKKWLGGEAPTTAEVAEFVAAVQQLRVLIDASAPDDAANVLVAGHSQAVQLADADRHLIYLLEDDLDLAAELQLALTNFGYRVEHYVTLDAAEAAVGKVRPDFLLVDVMFSGDSRTGPESIAALQERAIDPLSVVFITARDDFDAYLAAVRAGAVGYFVKPLDIPQLVNCLESQLKLAQSSPYRILIVDDDVLLARHYKVVLEHAGMRVELISDPREVLEVMRDFHPELVLLDLHLPECRGYEVAQLIRLNPDWLRVAIAYLSSESDEQVQANAVGYGGEDFLTKPISDLRLVSAVCVRAARSRQLSEAIDRDSLTGLLTHARIKERVNIEQQRARRLGKPVCVAMIDLDHFKNVNDTYGHAIGDRVIRALAQLLRQRLRQTDSIGRYGGEEFVVALPECDTAAAKLILNDLRESFAAVTFNASGTTFNVSLSCGLVSSDRCAGGSNLLEIADQALYRAKAEGRNRVCEAN</sequence>
<dbReference type="SMART" id="SM00267">
    <property type="entry name" value="GGDEF"/>
    <property type="match status" value="1"/>
</dbReference>
<feature type="domain" description="HPt" evidence="8">
    <location>
        <begin position="9"/>
        <end position="113"/>
    </location>
</feature>
<keyword evidence="5" id="KW-0597">Phosphoprotein</keyword>
<evidence type="ECO:0000259" key="6">
    <source>
        <dbReference type="PROSITE" id="PS50110"/>
    </source>
</evidence>
<evidence type="ECO:0000256" key="4">
    <source>
        <dbReference type="PROSITE-ProRule" id="PRU00110"/>
    </source>
</evidence>
<feature type="domain" description="Response regulatory" evidence="6">
    <location>
        <begin position="265"/>
        <end position="381"/>
    </location>
</feature>
<dbReference type="NCBIfam" id="TIGR00254">
    <property type="entry name" value="GGDEF"/>
    <property type="match status" value="1"/>
</dbReference>
<feature type="modified residue" description="Phosphohistidine" evidence="4">
    <location>
        <position position="57"/>
    </location>
</feature>
<accession>A0ABV7HVU6</accession>
<dbReference type="PANTHER" id="PTHR45138:SF9">
    <property type="entry name" value="DIGUANYLATE CYCLASE DGCM-RELATED"/>
    <property type="match status" value="1"/>
</dbReference>
<dbReference type="RefSeq" id="WP_382417369.1">
    <property type="nucleotide sequence ID" value="NZ_AP031500.1"/>
</dbReference>
<comment type="catalytic activity">
    <reaction evidence="3">
        <text>2 GTP = 3',3'-c-di-GMP + 2 diphosphate</text>
        <dbReference type="Rhea" id="RHEA:24898"/>
        <dbReference type="ChEBI" id="CHEBI:33019"/>
        <dbReference type="ChEBI" id="CHEBI:37565"/>
        <dbReference type="ChEBI" id="CHEBI:58805"/>
        <dbReference type="EC" id="2.7.7.65"/>
    </reaction>
</comment>
<feature type="modified residue" description="4-aspartylphosphate" evidence="5">
    <location>
        <position position="188"/>
    </location>
</feature>
<evidence type="ECO:0000256" key="1">
    <source>
        <dbReference type="ARBA" id="ARBA00012528"/>
    </source>
</evidence>
<dbReference type="InterPro" id="IPR036641">
    <property type="entry name" value="HPT_dom_sf"/>
</dbReference>
<evidence type="ECO:0000256" key="5">
    <source>
        <dbReference type="PROSITE-ProRule" id="PRU00169"/>
    </source>
</evidence>
<dbReference type="InterPro" id="IPR029787">
    <property type="entry name" value="Nucleotide_cyclase"/>
</dbReference>
<dbReference type="InterPro" id="IPR001789">
    <property type="entry name" value="Sig_transdc_resp-reg_receiver"/>
</dbReference>
<keyword evidence="10" id="KW-1185">Reference proteome</keyword>
<evidence type="ECO:0000259" key="7">
    <source>
        <dbReference type="PROSITE" id="PS50887"/>
    </source>
</evidence>
<name>A0ABV7HVU6_9GAMM</name>
<dbReference type="Pfam" id="PF00072">
    <property type="entry name" value="Response_reg"/>
    <property type="match status" value="2"/>
</dbReference>
<dbReference type="Gene3D" id="3.40.50.2300">
    <property type="match status" value="2"/>
</dbReference>
<dbReference type="SUPFAM" id="SSF55073">
    <property type="entry name" value="Nucleotide cyclase"/>
    <property type="match status" value="1"/>
</dbReference>
<dbReference type="Gene3D" id="3.30.70.270">
    <property type="match status" value="1"/>
</dbReference>
<evidence type="ECO:0000256" key="2">
    <source>
        <dbReference type="ARBA" id="ARBA00023012"/>
    </source>
</evidence>
<proteinExistence type="predicted"/>
<dbReference type="PROSITE" id="PS50894">
    <property type="entry name" value="HPT"/>
    <property type="match status" value="1"/>
</dbReference>
<reference evidence="10" key="1">
    <citation type="journal article" date="2019" name="Int. J. Syst. Evol. Microbiol.">
        <title>The Global Catalogue of Microorganisms (GCM) 10K type strain sequencing project: providing services to taxonomists for standard genome sequencing and annotation.</title>
        <authorList>
            <consortium name="The Broad Institute Genomics Platform"/>
            <consortium name="The Broad Institute Genome Sequencing Center for Infectious Disease"/>
            <person name="Wu L."/>
            <person name="Ma J."/>
        </authorList>
    </citation>
    <scope>NUCLEOTIDE SEQUENCE [LARGE SCALE GENOMIC DNA]</scope>
    <source>
        <strain evidence="10">KCTC 52141</strain>
    </source>
</reference>
<evidence type="ECO:0000259" key="8">
    <source>
        <dbReference type="PROSITE" id="PS50894"/>
    </source>
</evidence>
<dbReference type="InterPro" id="IPR008207">
    <property type="entry name" value="Sig_transdc_His_kin_Hpt_dom"/>
</dbReference>
<dbReference type="InterPro" id="IPR000160">
    <property type="entry name" value="GGDEF_dom"/>
</dbReference>
<comment type="caution">
    <text evidence="9">The sequence shown here is derived from an EMBL/GenBank/DDBJ whole genome shotgun (WGS) entry which is preliminary data.</text>
</comment>
<dbReference type="Pfam" id="PF00990">
    <property type="entry name" value="GGDEF"/>
    <property type="match status" value="1"/>
</dbReference>
<dbReference type="InterPro" id="IPR011006">
    <property type="entry name" value="CheY-like_superfamily"/>
</dbReference>
<gene>
    <name evidence="9" type="ORF">ACFOEB_13475</name>
</gene>
<evidence type="ECO:0000256" key="3">
    <source>
        <dbReference type="ARBA" id="ARBA00034247"/>
    </source>
</evidence>
<dbReference type="EC" id="2.7.7.65" evidence="1"/>